<evidence type="ECO:0000313" key="2">
    <source>
        <dbReference type="Proteomes" id="UP000683310"/>
    </source>
</evidence>
<keyword evidence="1" id="KW-0808">Transferase</keyword>
<dbReference type="Pfam" id="PF13489">
    <property type="entry name" value="Methyltransf_23"/>
    <property type="match status" value="1"/>
</dbReference>
<dbReference type="EMBL" id="CP074371">
    <property type="protein sequence ID" value="QVI20058.1"/>
    <property type="molecule type" value="Genomic_DNA"/>
</dbReference>
<organism evidence="1 2">
    <name type="scientific">Nocardia tengchongensis</name>
    <dbReference type="NCBI Taxonomy" id="2055889"/>
    <lineage>
        <taxon>Bacteria</taxon>
        <taxon>Bacillati</taxon>
        <taxon>Actinomycetota</taxon>
        <taxon>Actinomycetes</taxon>
        <taxon>Mycobacteriales</taxon>
        <taxon>Nocardiaceae</taxon>
        <taxon>Nocardia</taxon>
    </lineage>
</organism>
<keyword evidence="1" id="KW-0489">Methyltransferase</keyword>
<dbReference type="RefSeq" id="WP_213556148.1">
    <property type="nucleotide sequence ID" value="NZ_JBHZDI010000037.1"/>
</dbReference>
<gene>
    <name evidence="1" type="ORF">KHQ06_27900</name>
</gene>
<proteinExistence type="predicted"/>
<dbReference type="Gene3D" id="3.40.50.150">
    <property type="entry name" value="Vaccinia Virus protein VP39"/>
    <property type="match status" value="1"/>
</dbReference>
<dbReference type="CDD" id="cd02440">
    <property type="entry name" value="AdoMet_MTases"/>
    <property type="match status" value="1"/>
</dbReference>
<protein>
    <submittedName>
        <fullName evidence="1">Class I SAM-dependent methyltransferase</fullName>
    </submittedName>
</protein>
<dbReference type="GO" id="GO:0032259">
    <property type="term" value="P:methylation"/>
    <property type="evidence" value="ECO:0007669"/>
    <property type="project" value="UniProtKB-KW"/>
</dbReference>
<dbReference type="GO" id="GO:0008168">
    <property type="term" value="F:methyltransferase activity"/>
    <property type="evidence" value="ECO:0007669"/>
    <property type="project" value="UniProtKB-KW"/>
</dbReference>
<dbReference type="Proteomes" id="UP000683310">
    <property type="component" value="Chromosome"/>
</dbReference>
<name>A0ABX8CJA8_9NOCA</name>
<evidence type="ECO:0000313" key="1">
    <source>
        <dbReference type="EMBL" id="QVI20058.1"/>
    </source>
</evidence>
<accession>A0ABX8CJA8</accession>
<sequence>MPDLIDDAHLEQTAVVANSAMNRDRRLPAYRRELGFDPVAWLAARPGPQRWLDVGCGSALALFEAAEHLPGNTRITGLDLVGYFRGTPKPGVELVTGSVLSWSPDSPIDLITSVHAIHYVGDKLAALTRMSSWLAPDGRLALNFDATSLRDANGGPLGRRFSTALRRNGFTYTSRTHRLTRTGHAIPAWSFSYLGADPLAGPNYTGQEAVSSHYASEGWEFESPRAHFERPPSANSRD</sequence>
<dbReference type="InterPro" id="IPR029063">
    <property type="entry name" value="SAM-dependent_MTases_sf"/>
</dbReference>
<keyword evidence="2" id="KW-1185">Reference proteome</keyword>
<reference evidence="1 2" key="1">
    <citation type="submission" date="2021-04" db="EMBL/GenBank/DDBJ databases">
        <title>Nocardia tengchongensis.</title>
        <authorList>
            <person name="Zhuang k."/>
            <person name="Ran Y."/>
            <person name="Li W."/>
        </authorList>
    </citation>
    <scope>NUCLEOTIDE SEQUENCE [LARGE SCALE GENOMIC DNA]</scope>
    <source>
        <strain evidence="1 2">CFH S0057</strain>
    </source>
</reference>
<dbReference type="SUPFAM" id="SSF53335">
    <property type="entry name" value="S-adenosyl-L-methionine-dependent methyltransferases"/>
    <property type="match status" value="1"/>
</dbReference>